<dbReference type="AlphaFoldDB" id="A0A0K0Y1E9"/>
<proteinExistence type="predicted"/>
<dbReference type="STRING" id="1458307.OSB_01960"/>
<dbReference type="RefSeq" id="WP_049833221.1">
    <property type="nucleotide sequence ID" value="NZ_CP012160.1"/>
</dbReference>
<dbReference type="EMBL" id="CP012160">
    <property type="protein sequence ID" value="AKS44765.1"/>
    <property type="molecule type" value="Genomic_DNA"/>
</dbReference>
<dbReference type="Proteomes" id="UP000067444">
    <property type="component" value="Chromosome"/>
</dbReference>
<reference evidence="1 2" key="1">
    <citation type="journal article" date="2015" name="Genome Announc.">
        <title>Closed Genome Sequence of Octadecabacter temperatus SB1, the First Mesophilic Species of the Genus Octadecabacter.</title>
        <authorList>
            <person name="Voget S."/>
            <person name="Billerbeck S."/>
            <person name="Simon M."/>
            <person name="Daniel R."/>
        </authorList>
    </citation>
    <scope>NUCLEOTIDE SEQUENCE [LARGE SCALE GENOMIC DNA]</scope>
    <source>
        <strain evidence="1 2">SB1</strain>
    </source>
</reference>
<accession>A0A0K0Y1E9</accession>
<name>A0A0K0Y1E9_9RHOB</name>
<organism evidence="1 2">
    <name type="scientific">Octadecabacter temperatus</name>
    <dbReference type="NCBI Taxonomy" id="1458307"/>
    <lineage>
        <taxon>Bacteria</taxon>
        <taxon>Pseudomonadati</taxon>
        <taxon>Pseudomonadota</taxon>
        <taxon>Alphaproteobacteria</taxon>
        <taxon>Rhodobacterales</taxon>
        <taxon>Roseobacteraceae</taxon>
        <taxon>Octadecabacter</taxon>
    </lineage>
</organism>
<dbReference type="KEGG" id="otm:OSB_01960"/>
<gene>
    <name evidence="1" type="ORF">OSB_01960</name>
</gene>
<evidence type="ECO:0000313" key="1">
    <source>
        <dbReference type="EMBL" id="AKS44765.1"/>
    </source>
</evidence>
<protein>
    <submittedName>
        <fullName evidence="1">Uncharacterized protein</fullName>
    </submittedName>
</protein>
<dbReference type="OrthoDB" id="7658488at2"/>
<evidence type="ECO:0000313" key="2">
    <source>
        <dbReference type="Proteomes" id="UP000067444"/>
    </source>
</evidence>
<keyword evidence="2" id="KW-1185">Reference proteome</keyword>
<sequence>MLESLPQSIWNELHAAQSKAAKKKTRLRVEANGESYRIERMTATGFALGVEDAPKLRGLVDVYDGGHHVSQCLIVAAAEEGDQMVYEYKRNTAANDGAPLDFERINDAPIALLGR</sequence>